<evidence type="ECO:0000313" key="1">
    <source>
        <dbReference type="EMBL" id="KAK8034168.1"/>
    </source>
</evidence>
<accession>A0ABR1SIL0</accession>
<sequence length="301" mass="33210">MATGDAQRYTDAMAGRSFGYGLFHPPRFADMRPGMVGYIDDNGRWHRIADLTNSDELRKKGFSDFILPVADKPDRVKLGPVLSENVHSHEIALEADAAAAAVALGLPVDIGGVIEYATEDNFGAILMCDDEVVFEGFDVRDVFVQWLKDKKNQSAILKNHRDVKRYGVCVVRGTSSAEQVYLRTWSGAGDRVRVGFKLGFTGVAALNPEVAYYRANHGAGWRRFDGEKRVVFFTGVKFSYNFLGRGREDRSGAAFRGDGGDTFTFEDPDEAGMVYDVTIEEFGPPVAEGEDDDFEGDGEDD</sequence>
<comment type="caution">
    <text evidence="1">The sequence shown here is derived from an EMBL/GenBank/DDBJ whole genome shotgun (WGS) entry which is preliminary data.</text>
</comment>
<proteinExistence type="predicted"/>
<organism evidence="1 2">
    <name type="scientific">Apiospora rasikravindrae</name>
    <dbReference type="NCBI Taxonomy" id="990691"/>
    <lineage>
        <taxon>Eukaryota</taxon>
        <taxon>Fungi</taxon>
        <taxon>Dikarya</taxon>
        <taxon>Ascomycota</taxon>
        <taxon>Pezizomycotina</taxon>
        <taxon>Sordariomycetes</taxon>
        <taxon>Xylariomycetidae</taxon>
        <taxon>Amphisphaeriales</taxon>
        <taxon>Apiosporaceae</taxon>
        <taxon>Apiospora</taxon>
    </lineage>
</organism>
<protein>
    <submittedName>
        <fullName evidence="1">Uncharacterized protein</fullName>
    </submittedName>
</protein>
<dbReference type="Proteomes" id="UP001444661">
    <property type="component" value="Unassembled WGS sequence"/>
</dbReference>
<dbReference type="EMBL" id="JAQQWK010000009">
    <property type="protein sequence ID" value="KAK8034168.1"/>
    <property type="molecule type" value="Genomic_DNA"/>
</dbReference>
<reference evidence="1 2" key="1">
    <citation type="submission" date="2023-01" db="EMBL/GenBank/DDBJ databases">
        <title>Analysis of 21 Apiospora genomes using comparative genomics revels a genus with tremendous synthesis potential of carbohydrate active enzymes and secondary metabolites.</title>
        <authorList>
            <person name="Sorensen T."/>
        </authorList>
    </citation>
    <scope>NUCLEOTIDE SEQUENCE [LARGE SCALE GENOMIC DNA]</scope>
    <source>
        <strain evidence="1 2">CBS 33761</strain>
    </source>
</reference>
<name>A0ABR1SIL0_9PEZI</name>
<keyword evidence="2" id="KW-1185">Reference proteome</keyword>
<evidence type="ECO:0000313" key="2">
    <source>
        <dbReference type="Proteomes" id="UP001444661"/>
    </source>
</evidence>
<gene>
    <name evidence="1" type="ORF">PG993_009163</name>
</gene>